<sequence length="834" mass="86072">MTGLTGGARVAEATIEPMATTLMRQTLAFMANPAVSRANAADTALLVLSADLSSLVWANTAASASFGLSSAGPRQEADQHPRILDQLSGSAGVLARKGRTSLLLRGIRGSSMPAELRLVTIEDAGSGESMDYALLMARAGRPAYPPHERDGALLREADLGDDPAVRLVPADAAASLVSNDDLPASHAVAAFVARDGGIAEISTTSGSSLLMARIAGDRIIVVPIEKATGLGPEPAIVPLSPAEAPTPASLAPRPASPSFRSNWATPSPAEDPAPIVPQAAAGADLSAEGDTSPAALPGEEAPRQAPMEGAAGSEAASDKPAGLAEDAWDAAAPAGPEAEPAEAPAQDPRPARRHSVWNAPAPRGATEAPERDRAESPENAGLASGQANQPTPRDEPCGEALPEGTPADDSGIDTAEPGKSDGSPDEPASVDVGNAAAPSVVESLREAEAATSPAEEPQMAETLVDAGTAGNPPADLDQEAAGASPVGETAGIRAVQASDFPVHGGGQDGEMAGAFHPRTAGDPIRFVWRIDSEGRFRSLSPEFAEAVGPISAAVVDRSVDEVARAYRLDEDGALRRLLSRRDTWSGRTVMWPLEGTEKKVPVDLAALPIYARDRSFDGFRGFGVVRLADAADDPDTIGLQPAEAFRNLPPVEDSIEGEQAGAFEDALPAFMRSIGETTPPISFGRRDPESRPQPPQISRSDADESPGDKIIRLEERRRGPNASLSQSEEAAFRAIGETLTQEASQADLAGAVRAASERIGAIEEGRHAEPGAATSGMTSQDLSLAETTETGLAAALERAYGTLPMPILVQAGQEPRLCQSRGSSILPATTILQP</sequence>
<evidence type="ECO:0000313" key="3">
    <source>
        <dbReference type="Proteomes" id="UP001164020"/>
    </source>
</evidence>
<feature type="region of interest" description="Disordered" evidence="1">
    <location>
        <begin position="674"/>
        <end position="728"/>
    </location>
</feature>
<proteinExistence type="predicted"/>
<evidence type="ECO:0008006" key="4">
    <source>
        <dbReference type="Google" id="ProtNLM"/>
    </source>
</evidence>
<gene>
    <name evidence="2" type="ORF">OH818_05220</name>
</gene>
<feature type="compositionally biased region" description="Basic and acidic residues" evidence="1">
    <location>
        <begin position="700"/>
        <end position="718"/>
    </location>
</feature>
<feature type="compositionally biased region" description="Low complexity" evidence="1">
    <location>
        <begin position="245"/>
        <end position="261"/>
    </location>
</feature>
<evidence type="ECO:0000256" key="1">
    <source>
        <dbReference type="SAM" id="MobiDB-lite"/>
    </source>
</evidence>
<dbReference type="EMBL" id="CP114029">
    <property type="protein sequence ID" value="WAP69625.1"/>
    <property type="molecule type" value="Genomic_DNA"/>
</dbReference>
<protein>
    <recommendedName>
        <fullName evidence="4">PAS domain-containing protein</fullName>
    </recommendedName>
</protein>
<keyword evidence="3" id="KW-1185">Reference proteome</keyword>
<dbReference type="RefSeq" id="WP_268882061.1">
    <property type="nucleotide sequence ID" value="NZ_CP114029.1"/>
</dbReference>
<reference evidence="2" key="1">
    <citation type="submission" date="2022-12" db="EMBL/GenBank/DDBJ databases">
        <title>Jiella pelagia sp. nov., isolated from phosphonate enriched culture of Northwest Pacific surface seawater.</title>
        <authorList>
            <person name="Shin D.Y."/>
            <person name="Hwang C.Y."/>
        </authorList>
    </citation>
    <scope>NUCLEOTIDE SEQUENCE</scope>
    <source>
        <strain evidence="2">HL-NP1</strain>
    </source>
</reference>
<accession>A0ABY7C449</accession>
<feature type="region of interest" description="Disordered" evidence="1">
    <location>
        <begin position="238"/>
        <end position="486"/>
    </location>
</feature>
<name>A0ABY7C449_9HYPH</name>
<evidence type="ECO:0000313" key="2">
    <source>
        <dbReference type="EMBL" id="WAP69625.1"/>
    </source>
</evidence>
<dbReference type="Proteomes" id="UP001164020">
    <property type="component" value="Chromosome"/>
</dbReference>
<organism evidence="2 3">
    <name type="scientific">Jiella pelagia</name>
    <dbReference type="NCBI Taxonomy" id="2986949"/>
    <lineage>
        <taxon>Bacteria</taxon>
        <taxon>Pseudomonadati</taxon>
        <taxon>Pseudomonadota</taxon>
        <taxon>Alphaproteobacteria</taxon>
        <taxon>Hyphomicrobiales</taxon>
        <taxon>Aurantimonadaceae</taxon>
        <taxon>Jiella</taxon>
    </lineage>
</organism>
<feature type="compositionally biased region" description="Low complexity" evidence="1">
    <location>
        <begin position="320"/>
        <end position="348"/>
    </location>
</feature>